<evidence type="ECO:0000313" key="1">
    <source>
        <dbReference type="EMBL" id="PWA70206.1"/>
    </source>
</evidence>
<dbReference type="Gene3D" id="3.30.70.260">
    <property type="match status" value="1"/>
</dbReference>
<dbReference type="AlphaFoldDB" id="A0A2U1N9Q3"/>
<dbReference type="OrthoDB" id="1906626at2759"/>
<dbReference type="Proteomes" id="UP000245207">
    <property type="component" value="Unassembled WGS sequence"/>
</dbReference>
<dbReference type="STRING" id="35608.A0A2U1N9Q3"/>
<organism evidence="1 2">
    <name type="scientific">Artemisia annua</name>
    <name type="common">Sweet wormwood</name>
    <dbReference type="NCBI Taxonomy" id="35608"/>
    <lineage>
        <taxon>Eukaryota</taxon>
        <taxon>Viridiplantae</taxon>
        <taxon>Streptophyta</taxon>
        <taxon>Embryophyta</taxon>
        <taxon>Tracheophyta</taxon>
        <taxon>Spermatophyta</taxon>
        <taxon>Magnoliopsida</taxon>
        <taxon>eudicotyledons</taxon>
        <taxon>Gunneridae</taxon>
        <taxon>Pentapetalae</taxon>
        <taxon>asterids</taxon>
        <taxon>campanulids</taxon>
        <taxon>Asterales</taxon>
        <taxon>Asteraceae</taxon>
        <taxon>Asteroideae</taxon>
        <taxon>Anthemideae</taxon>
        <taxon>Artemisiinae</taxon>
        <taxon>Artemisia</taxon>
    </lineage>
</organism>
<accession>A0A2U1N9Q3</accession>
<comment type="caution">
    <text evidence="1">The sequence shown here is derived from an EMBL/GenBank/DDBJ whole genome shotgun (WGS) entry which is preliminary data.</text>
</comment>
<evidence type="ECO:0000313" key="2">
    <source>
        <dbReference type="Proteomes" id="UP000245207"/>
    </source>
</evidence>
<protein>
    <submittedName>
        <fullName evidence="1">D-3-phosphoglycerate dehydrogenase</fullName>
    </submittedName>
</protein>
<name>A0A2U1N9Q3_ARTAN</name>
<dbReference type="EMBL" id="PKPP01003286">
    <property type="protein sequence ID" value="PWA70206.1"/>
    <property type="molecule type" value="Genomic_DNA"/>
</dbReference>
<reference evidence="1 2" key="1">
    <citation type="journal article" date="2018" name="Mol. Plant">
        <title>The genome of Artemisia annua provides insight into the evolution of Asteraceae family and artemisinin biosynthesis.</title>
        <authorList>
            <person name="Shen Q."/>
            <person name="Zhang L."/>
            <person name="Liao Z."/>
            <person name="Wang S."/>
            <person name="Yan T."/>
            <person name="Shi P."/>
            <person name="Liu M."/>
            <person name="Fu X."/>
            <person name="Pan Q."/>
            <person name="Wang Y."/>
            <person name="Lv Z."/>
            <person name="Lu X."/>
            <person name="Zhang F."/>
            <person name="Jiang W."/>
            <person name="Ma Y."/>
            <person name="Chen M."/>
            <person name="Hao X."/>
            <person name="Li L."/>
            <person name="Tang Y."/>
            <person name="Lv G."/>
            <person name="Zhou Y."/>
            <person name="Sun X."/>
            <person name="Brodelius P.E."/>
            <person name="Rose J.K.C."/>
            <person name="Tang K."/>
        </authorList>
    </citation>
    <scope>NUCLEOTIDE SEQUENCE [LARGE SCALE GENOMIC DNA]</scope>
    <source>
        <strain evidence="2">cv. Huhao1</strain>
        <tissue evidence="1">Leaf</tissue>
    </source>
</reference>
<keyword evidence="2" id="KW-1185">Reference proteome</keyword>
<gene>
    <name evidence="1" type="ORF">CTI12_AA288570</name>
</gene>
<sequence length="82" mass="9072">MTFVADTYRTVSCTIGSGWKWCWICNTISRVTSILGEENASINLMSAGRPVMMIGIDKKPSKEALKKIDEIPGVEEFAFLAL</sequence>
<proteinExistence type="predicted"/>